<dbReference type="GO" id="GO:0005516">
    <property type="term" value="F:calmodulin binding"/>
    <property type="evidence" value="ECO:0007669"/>
    <property type="project" value="TreeGrafter"/>
</dbReference>
<dbReference type="EMBL" id="JANAVB010031415">
    <property type="protein sequence ID" value="KAJ6812126.1"/>
    <property type="molecule type" value="Genomic_DNA"/>
</dbReference>
<reference evidence="3" key="2">
    <citation type="submission" date="2023-04" db="EMBL/GenBank/DDBJ databases">
        <authorList>
            <person name="Bruccoleri R.E."/>
            <person name="Oakeley E.J."/>
            <person name="Faust A.-M."/>
            <person name="Dessus-Babus S."/>
            <person name="Altorfer M."/>
            <person name="Burckhardt D."/>
            <person name="Oertli M."/>
            <person name="Naumann U."/>
            <person name="Petersen F."/>
            <person name="Wong J."/>
        </authorList>
    </citation>
    <scope>NUCLEOTIDE SEQUENCE</scope>
    <source>
        <strain evidence="3">GSM-AAB239-AS_SAM_17_03QT</strain>
        <tissue evidence="3">Leaf</tissue>
    </source>
</reference>
<dbReference type="GO" id="GO:0006970">
    <property type="term" value="P:response to osmotic stress"/>
    <property type="evidence" value="ECO:0007669"/>
    <property type="project" value="TreeGrafter"/>
</dbReference>
<name>A0AAX6F718_IRIPA</name>
<feature type="domain" description="VQ" evidence="2">
    <location>
        <begin position="104"/>
        <end position="123"/>
    </location>
</feature>
<sequence length="204" mass="21683">MADECFGIFDSCSYWPTSSGGAFSHVDFDNDAITRALQASLSSEYSSFSSFSQTIPSSSSSEPDLDTCSKRVRVPDPAPKMVSSTSGKVSKKRKSQRASKKSLTTYITADPASFRQMVQQATGGVWFSKPAEPAASSARGVQLLPTLDTSQLLQLDTDTISFTTAAAAPAAANTTTYAFGNKSGSVFELETSCFPTLESWNGAM</sequence>
<dbReference type="InterPro" id="IPR008889">
    <property type="entry name" value="VQ"/>
</dbReference>
<dbReference type="PANTHER" id="PTHR33179:SF9">
    <property type="entry name" value="OS01G0278000 PROTEIN"/>
    <property type="match status" value="1"/>
</dbReference>
<feature type="compositionally biased region" description="Basic residues" evidence="1">
    <location>
        <begin position="89"/>
        <end position="100"/>
    </location>
</feature>
<evidence type="ECO:0000259" key="2">
    <source>
        <dbReference type="Pfam" id="PF05678"/>
    </source>
</evidence>
<reference evidence="3" key="1">
    <citation type="journal article" date="2023" name="GigaByte">
        <title>Genome assembly of the bearded iris, Iris pallida Lam.</title>
        <authorList>
            <person name="Bruccoleri R.E."/>
            <person name="Oakeley E.J."/>
            <person name="Faust A.M.E."/>
            <person name="Altorfer M."/>
            <person name="Dessus-Babus S."/>
            <person name="Burckhardt D."/>
            <person name="Oertli M."/>
            <person name="Naumann U."/>
            <person name="Petersen F."/>
            <person name="Wong J."/>
        </authorList>
    </citation>
    <scope>NUCLEOTIDE SEQUENCE</scope>
    <source>
        <strain evidence="3">GSM-AAB239-AS_SAM_17_03QT</strain>
    </source>
</reference>
<proteinExistence type="predicted"/>
<evidence type="ECO:0000256" key="1">
    <source>
        <dbReference type="SAM" id="MobiDB-lite"/>
    </source>
</evidence>
<comment type="caution">
    <text evidence="3">The sequence shown here is derived from an EMBL/GenBank/DDBJ whole genome shotgun (WGS) entry which is preliminary data.</text>
</comment>
<gene>
    <name evidence="3" type="ORF">M6B38_151910</name>
</gene>
<organism evidence="3 4">
    <name type="scientific">Iris pallida</name>
    <name type="common">Sweet iris</name>
    <dbReference type="NCBI Taxonomy" id="29817"/>
    <lineage>
        <taxon>Eukaryota</taxon>
        <taxon>Viridiplantae</taxon>
        <taxon>Streptophyta</taxon>
        <taxon>Embryophyta</taxon>
        <taxon>Tracheophyta</taxon>
        <taxon>Spermatophyta</taxon>
        <taxon>Magnoliopsida</taxon>
        <taxon>Liliopsida</taxon>
        <taxon>Asparagales</taxon>
        <taxon>Iridaceae</taxon>
        <taxon>Iridoideae</taxon>
        <taxon>Irideae</taxon>
        <taxon>Iris</taxon>
    </lineage>
</organism>
<accession>A0AAX6F718</accession>
<feature type="region of interest" description="Disordered" evidence="1">
    <location>
        <begin position="52"/>
        <end position="101"/>
    </location>
</feature>
<evidence type="ECO:0000313" key="4">
    <source>
        <dbReference type="Proteomes" id="UP001140949"/>
    </source>
</evidence>
<dbReference type="Pfam" id="PF05678">
    <property type="entry name" value="VQ"/>
    <property type="match status" value="1"/>
</dbReference>
<dbReference type="Proteomes" id="UP001140949">
    <property type="component" value="Unassembled WGS sequence"/>
</dbReference>
<dbReference type="InterPro" id="IPR039609">
    <property type="entry name" value="VQ_15/22"/>
</dbReference>
<feature type="compositionally biased region" description="Low complexity" evidence="1">
    <location>
        <begin position="52"/>
        <end position="62"/>
    </location>
</feature>
<dbReference type="PANTHER" id="PTHR33179">
    <property type="entry name" value="VQ MOTIF-CONTAINING PROTEIN"/>
    <property type="match status" value="1"/>
</dbReference>
<keyword evidence="4" id="KW-1185">Reference proteome</keyword>
<dbReference type="GO" id="GO:0005634">
    <property type="term" value="C:nucleus"/>
    <property type="evidence" value="ECO:0007669"/>
    <property type="project" value="TreeGrafter"/>
</dbReference>
<evidence type="ECO:0000313" key="3">
    <source>
        <dbReference type="EMBL" id="KAJ6812126.1"/>
    </source>
</evidence>
<dbReference type="AlphaFoldDB" id="A0AAX6F718"/>
<protein>
    <recommendedName>
        <fullName evidence="2">VQ domain-containing protein</fullName>
    </recommendedName>
</protein>